<dbReference type="Gene3D" id="3.10.100.10">
    <property type="entry name" value="Mannose-Binding Protein A, subunit A"/>
    <property type="match status" value="1"/>
</dbReference>
<dbReference type="InterPro" id="IPR016187">
    <property type="entry name" value="CTDL_fold"/>
</dbReference>
<evidence type="ECO:0000313" key="2">
    <source>
        <dbReference type="EMBL" id="KAK7501211.1"/>
    </source>
</evidence>
<proteinExistence type="predicted"/>
<evidence type="ECO:0000313" key="3">
    <source>
        <dbReference type="Proteomes" id="UP001519460"/>
    </source>
</evidence>
<accession>A0ABD0LPZ1</accession>
<dbReference type="EMBL" id="JACVVK020000033">
    <property type="protein sequence ID" value="KAK7501211.1"/>
    <property type="molecule type" value="Genomic_DNA"/>
</dbReference>
<dbReference type="SUPFAM" id="SSF56436">
    <property type="entry name" value="C-type lectin-like"/>
    <property type="match status" value="1"/>
</dbReference>
<keyword evidence="3" id="KW-1185">Reference proteome</keyword>
<protein>
    <recommendedName>
        <fullName evidence="4">C-type lectin domain-containing protein</fullName>
    </recommendedName>
</protein>
<dbReference type="InterPro" id="IPR016186">
    <property type="entry name" value="C-type_lectin-like/link_sf"/>
</dbReference>
<reference evidence="2 3" key="1">
    <citation type="journal article" date="2023" name="Sci. Data">
        <title>Genome assembly of the Korean intertidal mud-creeper Batillaria attramentaria.</title>
        <authorList>
            <person name="Patra A.K."/>
            <person name="Ho P.T."/>
            <person name="Jun S."/>
            <person name="Lee S.J."/>
            <person name="Kim Y."/>
            <person name="Won Y.J."/>
        </authorList>
    </citation>
    <scope>NUCLEOTIDE SEQUENCE [LARGE SCALE GENOMIC DNA]</scope>
    <source>
        <strain evidence="2">Wonlab-2016</strain>
    </source>
</reference>
<feature type="signal peptide" evidence="1">
    <location>
        <begin position="1"/>
        <end position="29"/>
    </location>
</feature>
<dbReference type="CDD" id="cd00037">
    <property type="entry name" value="CLECT"/>
    <property type="match status" value="1"/>
</dbReference>
<evidence type="ECO:0000256" key="1">
    <source>
        <dbReference type="SAM" id="SignalP"/>
    </source>
</evidence>
<organism evidence="2 3">
    <name type="scientific">Batillaria attramentaria</name>
    <dbReference type="NCBI Taxonomy" id="370345"/>
    <lineage>
        <taxon>Eukaryota</taxon>
        <taxon>Metazoa</taxon>
        <taxon>Spiralia</taxon>
        <taxon>Lophotrochozoa</taxon>
        <taxon>Mollusca</taxon>
        <taxon>Gastropoda</taxon>
        <taxon>Caenogastropoda</taxon>
        <taxon>Sorbeoconcha</taxon>
        <taxon>Cerithioidea</taxon>
        <taxon>Batillariidae</taxon>
        <taxon>Batillaria</taxon>
    </lineage>
</organism>
<dbReference type="Proteomes" id="UP001519460">
    <property type="component" value="Unassembled WGS sequence"/>
</dbReference>
<dbReference type="AlphaFoldDB" id="A0ABD0LPZ1"/>
<sequence>MDLVTVSARTQLVALLLKIVVCTVELASSVDVGLCSNNGTMDNGQTVLLDGRCYALVKVEDKISWEDANIACLELGGYLASLNTEDEWDSVTNFIRGRSSGKPPVFVGLKLASPVLPNM</sequence>
<name>A0ABD0LPZ1_9CAEN</name>
<keyword evidence="1" id="KW-0732">Signal</keyword>
<evidence type="ECO:0008006" key="4">
    <source>
        <dbReference type="Google" id="ProtNLM"/>
    </source>
</evidence>
<feature type="chain" id="PRO_5044785167" description="C-type lectin domain-containing protein" evidence="1">
    <location>
        <begin position="30"/>
        <end position="119"/>
    </location>
</feature>
<gene>
    <name evidence="2" type="ORF">BaRGS_00007696</name>
</gene>
<comment type="caution">
    <text evidence="2">The sequence shown here is derived from an EMBL/GenBank/DDBJ whole genome shotgun (WGS) entry which is preliminary data.</text>
</comment>